<accession>A0A1G7MLZ2</accession>
<dbReference type="SUPFAM" id="SSF53187">
    <property type="entry name" value="Zn-dependent exopeptidases"/>
    <property type="match status" value="1"/>
</dbReference>
<dbReference type="Gene3D" id="3.50.30.90">
    <property type="match status" value="1"/>
</dbReference>
<name>A0A1G7MLZ2_9BACT</name>
<proteinExistence type="predicted"/>
<dbReference type="PIRSF" id="PIRSF015244">
    <property type="entry name" value="UCP015244"/>
    <property type="match status" value="1"/>
</dbReference>
<evidence type="ECO:0000313" key="4">
    <source>
        <dbReference type="EMBL" id="SDF62159.1"/>
    </source>
</evidence>
<dbReference type="Gene3D" id="3.40.630.10">
    <property type="entry name" value="Zn peptidases"/>
    <property type="match status" value="1"/>
</dbReference>
<feature type="domain" description="DUF2172" evidence="1">
    <location>
        <begin position="57"/>
        <end position="147"/>
    </location>
</feature>
<dbReference type="AlphaFoldDB" id="A0A1G7MLZ2"/>
<keyword evidence="4" id="KW-0378">Hydrolase</keyword>
<sequence>MRTSLHAFLTRLFPICRSITGNGVRETLRIIQEELPQLRIHEIPSGAKVFDWTVPEEWNIRGARLTGPDGEVVADFADSNLHVVGYSEPVDAVLDLEELQEHLHSLPEQPDAIPYVTSYYVRRWGFCLRHSQRQRLRPGKYHAVIDARLAPGSLTYADLILPGRSRREVLLSTYVCHPSMANNELSGPVVATALAQWLASRPRRYTYRFVFAPETIGAIAYLSGHHQVLRRNVAAAFNLNCMGDERAWSFVPSRKGDTLADKAALHVLHHFAPGFNRYSFLDRCSDERQYCAPGIDLPMCSVMRSKYHAYPEYHTSLDDLNLVTEKGLQESLAMMQKILEALEENLVYKNQVLCEPQLGRRGLYPTLSTASSCTEEVNLMMDLLAYADGRLSLLEEADLVGRDIFRCAAIMRRLKENGLLSVCPAQPRRPRAAQAAPASELQSA</sequence>
<feature type="domain" description="DUF4910" evidence="3">
    <location>
        <begin position="6"/>
        <end position="345"/>
    </location>
</feature>
<keyword evidence="5" id="KW-1185">Reference proteome</keyword>
<dbReference type="EMBL" id="FNBX01000009">
    <property type="protein sequence ID" value="SDF62159.1"/>
    <property type="molecule type" value="Genomic_DNA"/>
</dbReference>
<gene>
    <name evidence="4" type="ORF">SAMN05192586_10938</name>
</gene>
<evidence type="ECO:0000259" key="3">
    <source>
        <dbReference type="Pfam" id="PF16254"/>
    </source>
</evidence>
<dbReference type="Proteomes" id="UP000199355">
    <property type="component" value="Unassembled WGS sequence"/>
</dbReference>
<dbReference type="Gene3D" id="1.10.10.10">
    <property type="entry name" value="Winged helix-like DNA-binding domain superfamily/Winged helix DNA-binding domain"/>
    <property type="match status" value="1"/>
</dbReference>
<dbReference type="InterPro" id="IPR032622">
    <property type="entry name" value="UCP01524_HTH"/>
</dbReference>
<dbReference type="GO" id="GO:0004177">
    <property type="term" value="F:aminopeptidase activity"/>
    <property type="evidence" value="ECO:0007669"/>
    <property type="project" value="UniProtKB-KW"/>
</dbReference>
<keyword evidence="4" id="KW-0645">Protease</keyword>
<keyword evidence="4" id="KW-0031">Aminopeptidase</keyword>
<feature type="domain" description="UCP01524 winged helix-turn-helix" evidence="2">
    <location>
        <begin position="347"/>
        <end position="421"/>
    </location>
</feature>
<dbReference type="Pfam" id="PF16254">
    <property type="entry name" value="DUF4910"/>
    <property type="match status" value="1"/>
</dbReference>
<dbReference type="InterPro" id="IPR036388">
    <property type="entry name" value="WH-like_DNA-bd_sf"/>
</dbReference>
<evidence type="ECO:0000313" key="5">
    <source>
        <dbReference type="Proteomes" id="UP000199355"/>
    </source>
</evidence>
<protein>
    <submittedName>
        <fullName evidence="4">Aminopeptidase-like domain-containing protein</fullName>
    </submittedName>
</protein>
<dbReference type="CDD" id="cd05644">
    <property type="entry name" value="M28_like"/>
    <property type="match status" value="1"/>
</dbReference>
<reference evidence="5" key="1">
    <citation type="submission" date="2016-10" db="EMBL/GenBank/DDBJ databases">
        <authorList>
            <person name="Varghese N."/>
            <person name="Submissions S."/>
        </authorList>
    </citation>
    <scope>NUCLEOTIDE SEQUENCE [LARGE SCALE GENOMIC DNA]</scope>
    <source>
        <strain evidence="5">KHC7</strain>
    </source>
</reference>
<dbReference type="InterPro" id="IPR012353">
    <property type="entry name" value="UCP015244"/>
</dbReference>
<dbReference type="InterPro" id="IPR032610">
    <property type="entry name" value="DUF2172"/>
</dbReference>
<organism evidence="4 5">
    <name type="scientific">Desulfovibrio legallii</name>
    <dbReference type="NCBI Taxonomy" id="571438"/>
    <lineage>
        <taxon>Bacteria</taxon>
        <taxon>Pseudomonadati</taxon>
        <taxon>Thermodesulfobacteriota</taxon>
        <taxon>Desulfovibrionia</taxon>
        <taxon>Desulfovibrionales</taxon>
        <taxon>Desulfovibrionaceae</taxon>
        <taxon>Desulfovibrio</taxon>
    </lineage>
</organism>
<dbReference type="OrthoDB" id="9765654at2"/>
<dbReference type="STRING" id="571438.SAMN05192586_10938"/>
<dbReference type="Pfam" id="PF09940">
    <property type="entry name" value="DUF2172"/>
    <property type="match status" value="1"/>
</dbReference>
<dbReference type="RefSeq" id="WP_092153645.1">
    <property type="nucleotide sequence ID" value="NZ_FNBX01000009.1"/>
</dbReference>
<dbReference type="Pfam" id="PF16221">
    <property type="entry name" value="HTH_47"/>
    <property type="match status" value="1"/>
</dbReference>
<evidence type="ECO:0000259" key="2">
    <source>
        <dbReference type="Pfam" id="PF16221"/>
    </source>
</evidence>
<evidence type="ECO:0000259" key="1">
    <source>
        <dbReference type="Pfam" id="PF09940"/>
    </source>
</evidence>
<dbReference type="InterPro" id="IPR032589">
    <property type="entry name" value="DUF4910"/>
</dbReference>